<organism evidence="10 11">
    <name type="scientific">Idiomarina piscisalsi</name>
    <dbReference type="NCBI Taxonomy" id="1096243"/>
    <lineage>
        <taxon>Bacteria</taxon>
        <taxon>Pseudomonadati</taxon>
        <taxon>Pseudomonadota</taxon>
        <taxon>Gammaproteobacteria</taxon>
        <taxon>Alteromonadales</taxon>
        <taxon>Idiomarinaceae</taxon>
        <taxon>Idiomarina</taxon>
    </lineage>
</organism>
<dbReference type="PANTHER" id="PTHR43774:SF1">
    <property type="entry name" value="PEPTIDE METHIONINE SULFOXIDE REDUCTASE MSRA 2"/>
    <property type="match status" value="1"/>
</dbReference>
<dbReference type="InterPro" id="IPR036509">
    <property type="entry name" value="Met_Sox_Rdtase_MsrA_sf"/>
</dbReference>
<dbReference type="Gene3D" id="3.30.1060.10">
    <property type="entry name" value="Peptide methionine sulphoxide reductase MsrA"/>
    <property type="match status" value="1"/>
</dbReference>
<protein>
    <recommendedName>
        <fullName evidence="7">Peptide methionine sulfoxide reductase MsrA</fullName>
        <shortName evidence="7">Protein-methionine-S-oxide reductase</shortName>
        <ecNumber evidence="7">1.8.4.11</ecNumber>
    </recommendedName>
    <alternativeName>
        <fullName evidence="7">Peptide-methionine (S)-S-oxide reductase</fullName>
        <shortName evidence="7">Peptide Met(O) reductase</shortName>
    </alternativeName>
</protein>
<dbReference type="NCBIfam" id="TIGR00401">
    <property type="entry name" value="msrA"/>
    <property type="match status" value="1"/>
</dbReference>
<evidence type="ECO:0000256" key="6">
    <source>
        <dbReference type="ARBA" id="ARBA00048782"/>
    </source>
</evidence>
<dbReference type="RefSeq" id="WP_088767953.1">
    <property type="nucleotide sequence ID" value="NZ_CP022133.1"/>
</dbReference>
<evidence type="ECO:0000256" key="8">
    <source>
        <dbReference type="SAM" id="SignalP"/>
    </source>
</evidence>
<name>A0ABM6LT04_9GAMM</name>
<dbReference type="PROSITE" id="PS51790">
    <property type="entry name" value="MSRB"/>
    <property type="match status" value="1"/>
</dbReference>
<dbReference type="Gene3D" id="2.170.150.20">
    <property type="entry name" value="Peptide methionine sulfoxide reductase"/>
    <property type="match status" value="1"/>
</dbReference>
<evidence type="ECO:0000256" key="3">
    <source>
        <dbReference type="ARBA" id="ARBA00024679"/>
    </source>
</evidence>
<comment type="catalytic activity">
    <reaction evidence="6 7">
        <text>[thioredoxin]-disulfide + L-methionine + H2O = L-methionine (S)-S-oxide + [thioredoxin]-dithiol</text>
        <dbReference type="Rhea" id="RHEA:19993"/>
        <dbReference type="Rhea" id="RHEA-COMP:10698"/>
        <dbReference type="Rhea" id="RHEA-COMP:10700"/>
        <dbReference type="ChEBI" id="CHEBI:15377"/>
        <dbReference type="ChEBI" id="CHEBI:29950"/>
        <dbReference type="ChEBI" id="CHEBI:50058"/>
        <dbReference type="ChEBI" id="CHEBI:57844"/>
        <dbReference type="ChEBI" id="CHEBI:58772"/>
        <dbReference type="EC" id="1.8.4.11"/>
    </reaction>
</comment>
<dbReference type="InterPro" id="IPR002579">
    <property type="entry name" value="Met_Sox_Rdtase_MsrB_dom"/>
</dbReference>
<feature type="active site" evidence="7">
    <location>
        <position position="40"/>
    </location>
</feature>
<evidence type="ECO:0000313" key="11">
    <source>
        <dbReference type="Proteomes" id="UP000197717"/>
    </source>
</evidence>
<sequence length="378" mass="43278">MKKLITIVSATLLFSCFSMAQNNEPTKQNNEKVATLAGGCFWCVEEAFEQLSGVREVVSGYAGGTEKNPTYKQVSSGRTGHTEAAQIYYNPDIISYAGLLQKFWRIMDPTDADGQFVDRGKQYRPEIFVHNEEQRRIAQASKQWLAENGPFNEPIIVPITDFTSFYKAEEYHQDYYDKNPIRYKVYTYNSGRYDFVEKHWGETSDVDYQRFTNDTPGGELQSVKSNNKPWVNFKKPSKQQLREQLTPIQYAVTQEDETEEAFNNPYWDNKQPGIYVDVVSGEPLFSSAHKYKSGTGWPSFTQPITSNAVVEKEDNSWFYTRTEIRSRYADSHVGHVFEDGPAPTGLRYCMNSAALKFIPLEDMKERGYGDYISAVTGE</sequence>
<evidence type="ECO:0000256" key="2">
    <source>
        <dbReference type="ARBA" id="ARBA00023268"/>
    </source>
</evidence>
<dbReference type="SUPFAM" id="SSF51316">
    <property type="entry name" value="Mss4-like"/>
    <property type="match status" value="1"/>
</dbReference>
<dbReference type="InterPro" id="IPR002569">
    <property type="entry name" value="Met_Sox_Rdtase_MsrA_dom"/>
</dbReference>
<dbReference type="EMBL" id="CP022133">
    <property type="protein sequence ID" value="ASG65545.1"/>
    <property type="molecule type" value="Genomic_DNA"/>
</dbReference>
<dbReference type="EC" id="1.8.4.11" evidence="7"/>
<proteinExistence type="inferred from homology"/>
<reference evidence="10 11" key="1">
    <citation type="submission" date="2017-06" db="EMBL/GenBank/DDBJ databases">
        <title>Complete genome sequence of Idiomarina piscisalsi strain 10PY1A isolated from soil of Soudi Arabia.</title>
        <authorList>
            <person name="Kim M.-C."/>
            <person name="Jung B.K."/>
            <person name="Budiyanto F."/>
            <person name="Nzila A."/>
            <person name="Shin J.-H."/>
        </authorList>
    </citation>
    <scope>NUCLEOTIDE SEQUENCE [LARGE SCALE GENOMIC DNA]</scope>
    <source>
        <strain evidence="10 11">10PY1A</strain>
    </source>
</reference>
<dbReference type="NCBIfam" id="TIGR00357">
    <property type="entry name" value="peptide-methionine (R)-S-oxide reductase MsrB"/>
    <property type="match status" value="1"/>
</dbReference>
<dbReference type="HAMAP" id="MF_01401">
    <property type="entry name" value="MsrA"/>
    <property type="match status" value="1"/>
</dbReference>
<keyword evidence="11" id="KW-1185">Reference proteome</keyword>
<dbReference type="PANTHER" id="PTHR43774">
    <property type="entry name" value="PEPTIDE METHIONINE SULFOXIDE REDUCTASE"/>
    <property type="match status" value="1"/>
</dbReference>
<evidence type="ECO:0000256" key="7">
    <source>
        <dbReference type="HAMAP-Rule" id="MF_01401"/>
    </source>
</evidence>
<dbReference type="InterPro" id="IPR011057">
    <property type="entry name" value="Mss4-like_sf"/>
</dbReference>
<keyword evidence="2" id="KW-0511">Multifunctional enzyme</keyword>
<feature type="signal peptide" evidence="8">
    <location>
        <begin position="1"/>
        <end position="20"/>
    </location>
</feature>
<dbReference type="SUPFAM" id="SSF55068">
    <property type="entry name" value="Peptide methionine sulfoxide reductase"/>
    <property type="match status" value="1"/>
</dbReference>
<feature type="domain" description="MsrB" evidence="9">
    <location>
        <begin position="238"/>
        <end position="360"/>
    </location>
</feature>
<evidence type="ECO:0000256" key="1">
    <source>
        <dbReference type="ARBA" id="ARBA00023002"/>
    </source>
</evidence>
<evidence type="ECO:0000256" key="4">
    <source>
        <dbReference type="ARBA" id="ARBA00047806"/>
    </source>
</evidence>
<dbReference type="PROSITE" id="PS51257">
    <property type="entry name" value="PROKAR_LIPOPROTEIN"/>
    <property type="match status" value="1"/>
</dbReference>
<dbReference type="Pfam" id="PF01625">
    <property type="entry name" value="PMSR"/>
    <property type="match status" value="1"/>
</dbReference>
<keyword evidence="1 7" id="KW-0560">Oxidoreductase</keyword>
<comment type="function">
    <text evidence="3 7">Has an important function as a repair enzyme for proteins that have been inactivated by oxidation. Catalyzes the reversible oxidation-reduction of methionine sulfoxide in proteins to methionine.</text>
</comment>
<gene>
    <name evidence="7" type="primary">msrA</name>
    <name evidence="10" type="ORF">CEW91_05095</name>
</gene>
<evidence type="ECO:0000256" key="5">
    <source>
        <dbReference type="ARBA" id="ARBA00048488"/>
    </source>
</evidence>
<dbReference type="Proteomes" id="UP000197717">
    <property type="component" value="Chromosome"/>
</dbReference>
<comment type="catalytic activity">
    <reaction evidence="5">
        <text>L-methionyl-[protein] + [thioredoxin]-disulfide + H2O = L-methionyl-(R)-S-oxide-[protein] + [thioredoxin]-dithiol</text>
        <dbReference type="Rhea" id="RHEA:24164"/>
        <dbReference type="Rhea" id="RHEA-COMP:10698"/>
        <dbReference type="Rhea" id="RHEA-COMP:10700"/>
        <dbReference type="Rhea" id="RHEA-COMP:12313"/>
        <dbReference type="Rhea" id="RHEA-COMP:12314"/>
        <dbReference type="ChEBI" id="CHEBI:15377"/>
        <dbReference type="ChEBI" id="CHEBI:16044"/>
        <dbReference type="ChEBI" id="CHEBI:29950"/>
        <dbReference type="ChEBI" id="CHEBI:45764"/>
        <dbReference type="ChEBI" id="CHEBI:50058"/>
        <dbReference type="EC" id="1.8.4.12"/>
    </reaction>
</comment>
<evidence type="ECO:0000313" key="10">
    <source>
        <dbReference type="EMBL" id="ASG65545.1"/>
    </source>
</evidence>
<accession>A0ABM6LT04</accession>
<keyword evidence="8" id="KW-0732">Signal</keyword>
<evidence type="ECO:0000259" key="9">
    <source>
        <dbReference type="PROSITE" id="PS51790"/>
    </source>
</evidence>
<feature type="chain" id="PRO_5045192997" description="Peptide methionine sulfoxide reductase MsrA" evidence="8">
    <location>
        <begin position="21"/>
        <end position="378"/>
    </location>
</feature>
<comment type="similarity">
    <text evidence="7">Belongs to the MsrA Met sulfoxide reductase family.</text>
</comment>
<dbReference type="Pfam" id="PF01641">
    <property type="entry name" value="SelR"/>
    <property type="match status" value="1"/>
</dbReference>
<comment type="catalytic activity">
    <reaction evidence="4 7">
        <text>L-methionyl-[protein] + [thioredoxin]-disulfide + H2O = L-methionyl-(S)-S-oxide-[protein] + [thioredoxin]-dithiol</text>
        <dbReference type="Rhea" id="RHEA:14217"/>
        <dbReference type="Rhea" id="RHEA-COMP:10698"/>
        <dbReference type="Rhea" id="RHEA-COMP:10700"/>
        <dbReference type="Rhea" id="RHEA-COMP:12313"/>
        <dbReference type="Rhea" id="RHEA-COMP:12315"/>
        <dbReference type="ChEBI" id="CHEBI:15377"/>
        <dbReference type="ChEBI" id="CHEBI:16044"/>
        <dbReference type="ChEBI" id="CHEBI:29950"/>
        <dbReference type="ChEBI" id="CHEBI:44120"/>
        <dbReference type="ChEBI" id="CHEBI:50058"/>
        <dbReference type="EC" id="1.8.4.11"/>
    </reaction>
</comment>